<feature type="domain" description="Peptidase S54 rhomboid" evidence="8">
    <location>
        <begin position="99"/>
        <end position="246"/>
    </location>
</feature>
<dbReference type="AlphaFoldDB" id="A0A6A6R6I4"/>
<dbReference type="Gene3D" id="1.20.1540.10">
    <property type="entry name" value="Rhomboid-like"/>
    <property type="match status" value="1"/>
</dbReference>
<evidence type="ECO:0000256" key="5">
    <source>
        <dbReference type="ARBA" id="ARBA00022989"/>
    </source>
</evidence>
<dbReference type="GO" id="GO:0004252">
    <property type="term" value="F:serine-type endopeptidase activity"/>
    <property type="evidence" value="ECO:0007669"/>
    <property type="project" value="InterPro"/>
</dbReference>
<keyword evidence="10" id="KW-1185">Reference proteome</keyword>
<accession>A0A6A6R6I4</accession>
<name>A0A6A6R6I4_9PEZI</name>
<keyword evidence="4" id="KW-0378">Hydrolase</keyword>
<dbReference type="InterPro" id="IPR050925">
    <property type="entry name" value="Rhomboid_protease_S54"/>
</dbReference>
<evidence type="ECO:0000313" key="9">
    <source>
        <dbReference type="EMBL" id="KAF2500076.1"/>
    </source>
</evidence>
<dbReference type="PANTHER" id="PTHR43731">
    <property type="entry name" value="RHOMBOID PROTEASE"/>
    <property type="match status" value="1"/>
</dbReference>
<feature type="transmembrane region" description="Helical" evidence="7">
    <location>
        <begin position="198"/>
        <end position="215"/>
    </location>
</feature>
<gene>
    <name evidence="9" type="ORF">BU16DRAFT_522914</name>
</gene>
<evidence type="ECO:0000256" key="2">
    <source>
        <dbReference type="ARBA" id="ARBA00009045"/>
    </source>
</evidence>
<keyword evidence="3 7" id="KW-0812">Transmembrane</keyword>
<keyword evidence="5 7" id="KW-1133">Transmembrane helix</keyword>
<comment type="subcellular location">
    <subcellularLocation>
        <location evidence="1">Membrane</location>
        <topology evidence="1">Multi-pass membrane protein</topology>
    </subcellularLocation>
</comment>
<dbReference type="PANTHER" id="PTHR43731:SF14">
    <property type="entry name" value="PRESENILIN-ASSOCIATED RHOMBOID-LIKE PROTEIN, MITOCHONDRIAL"/>
    <property type="match status" value="1"/>
</dbReference>
<dbReference type="Pfam" id="PF01694">
    <property type="entry name" value="Rhomboid"/>
    <property type="match status" value="1"/>
</dbReference>
<feature type="transmembrane region" description="Helical" evidence="7">
    <location>
        <begin position="227"/>
        <end position="244"/>
    </location>
</feature>
<feature type="transmembrane region" description="Helical" evidence="7">
    <location>
        <begin position="59"/>
        <end position="81"/>
    </location>
</feature>
<organism evidence="9 10">
    <name type="scientific">Lophium mytilinum</name>
    <dbReference type="NCBI Taxonomy" id="390894"/>
    <lineage>
        <taxon>Eukaryota</taxon>
        <taxon>Fungi</taxon>
        <taxon>Dikarya</taxon>
        <taxon>Ascomycota</taxon>
        <taxon>Pezizomycotina</taxon>
        <taxon>Dothideomycetes</taxon>
        <taxon>Pleosporomycetidae</taxon>
        <taxon>Mytilinidiales</taxon>
        <taxon>Mytilinidiaceae</taxon>
        <taxon>Lophium</taxon>
    </lineage>
</organism>
<dbReference type="Proteomes" id="UP000799750">
    <property type="component" value="Unassembled WGS sequence"/>
</dbReference>
<evidence type="ECO:0000259" key="8">
    <source>
        <dbReference type="Pfam" id="PF01694"/>
    </source>
</evidence>
<protein>
    <recommendedName>
        <fullName evidence="8">Peptidase S54 rhomboid domain-containing protein</fullName>
    </recommendedName>
</protein>
<dbReference type="EMBL" id="MU004183">
    <property type="protein sequence ID" value="KAF2500076.1"/>
    <property type="molecule type" value="Genomic_DNA"/>
</dbReference>
<reference evidence="9" key="1">
    <citation type="journal article" date="2020" name="Stud. Mycol.">
        <title>101 Dothideomycetes genomes: a test case for predicting lifestyles and emergence of pathogens.</title>
        <authorList>
            <person name="Haridas S."/>
            <person name="Albert R."/>
            <person name="Binder M."/>
            <person name="Bloem J."/>
            <person name="Labutti K."/>
            <person name="Salamov A."/>
            <person name="Andreopoulos B."/>
            <person name="Baker S."/>
            <person name="Barry K."/>
            <person name="Bills G."/>
            <person name="Bluhm B."/>
            <person name="Cannon C."/>
            <person name="Castanera R."/>
            <person name="Culley D."/>
            <person name="Daum C."/>
            <person name="Ezra D."/>
            <person name="Gonzalez J."/>
            <person name="Henrissat B."/>
            <person name="Kuo A."/>
            <person name="Liang C."/>
            <person name="Lipzen A."/>
            <person name="Lutzoni F."/>
            <person name="Magnuson J."/>
            <person name="Mondo S."/>
            <person name="Nolan M."/>
            <person name="Ohm R."/>
            <person name="Pangilinan J."/>
            <person name="Park H.-J."/>
            <person name="Ramirez L."/>
            <person name="Alfaro M."/>
            <person name="Sun H."/>
            <person name="Tritt A."/>
            <person name="Yoshinaga Y."/>
            <person name="Zwiers L.-H."/>
            <person name="Turgeon B."/>
            <person name="Goodwin S."/>
            <person name="Spatafora J."/>
            <person name="Crous P."/>
            <person name="Grigoriev I."/>
        </authorList>
    </citation>
    <scope>NUCLEOTIDE SEQUENCE</scope>
    <source>
        <strain evidence="9">CBS 269.34</strain>
    </source>
</reference>
<dbReference type="OrthoDB" id="418595at2759"/>
<sequence length="269" mass="29837">MSSFLHRSSALSRSLPRQLSQNSWRFGPPIRRSCAMNRHFYSSLGSNRMDGFNPRQGMGFIWGLIGANVAVFAAVHASPSLSQKLTRDLPLSLKSVREGRYWTIITSGFTHFSGMHLIFNMIALHAFGRTLVYGARLPVPRLALLSVGSLISGSAFFLVHEKRRERRFYNVQGIGASGMVMGLGAAAACLVPMQQMMVVIVPAPLFVVVAGYFAYDFWYLNQHTGTAHSGHLGGMAFGLLYYVLSLRKFGGVMGQRMIKSAPPFWRGRR</sequence>
<evidence type="ECO:0000256" key="3">
    <source>
        <dbReference type="ARBA" id="ARBA00022692"/>
    </source>
</evidence>
<dbReference type="SUPFAM" id="SSF144091">
    <property type="entry name" value="Rhomboid-like"/>
    <property type="match status" value="1"/>
</dbReference>
<dbReference type="GO" id="GO:0016020">
    <property type="term" value="C:membrane"/>
    <property type="evidence" value="ECO:0007669"/>
    <property type="project" value="UniProtKB-SubCell"/>
</dbReference>
<evidence type="ECO:0000256" key="7">
    <source>
        <dbReference type="SAM" id="Phobius"/>
    </source>
</evidence>
<evidence type="ECO:0000256" key="4">
    <source>
        <dbReference type="ARBA" id="ARBA00022801"/>
    </source>
</evidence>
<feature type="transmembrane region" description="Helical" evidence="7">
    <location>
        <begin position="139"/>
        <end position="159"/>
    </location>
</feature>
<proteinExistence type="inferred from homology"/>
<keyword evidence="6 7" id="KW-0472">Membrane</keyword>
<evidence type="ECO:0000313" key="10">
    <source>
        <dbReference type="Proteomes" id="UP000799750"/>
    </source>
</evidence>
<feature type="transmembrane region" description="Helical" evidence="7">
    <location>
        <begin position="171"/>
        <end position="191"/>
    </location>
</feature>
<dbReference type="InterPro" id="IPR035952">
    <property type="entry name" value="Rhomboid-like_sf"/>
</dbReference>
<comment type="similarity">
    <text evidence="2">Belongs to the peptidase S54 family.</text>
</comment>
<dbReference type="InterPro" id="IPR022764">
    <property type="entry name" value="Peptidase_S54_rhomboid_dom"/>
</dbReference>
<feature type="transmembrane region" description="Helical" evidence="7">
    <location>
        <begin position="101"/>
        <end position="127"/>
    </location>
</feature>
<evidence type="ECO:0000256" key="1">
    <source>
        <dbReference type="ARBA" id="ARBA00004141"/>
    </source>
</evidence>
<evidence type="ECO:0000256" key="6">
    <source>
        <dbReference type="ARBA" id="ARBA00023136"/>
    </source>
</evidence>